<proteinExistence type="predicted"/>
<evidence type="ECO:0000313" key="2">
    <source>
        <dbReference type="Proteomes" id="UP000828941"/>
    </source>
</evidence>
<evidence type="ECO:0000313" key="1">
    <source>
        <dbReference type="EMBL" id="KAI4357608.1"/>
    </source>
</evidence>
<organism evidence="1 2">
    <name type="scientific">Bauhinia variegata</name>
    <name type="common">Purple orchid tree</name>
    <name type="synonym">Phanera variegata</name>
    <dbReference type="NCBI Taxonomy" id="167791"/>
    <lineage>
        <taxon>Eukaryota</taxon>
        <taxon>Viridiplantae</taxon>
        <taxon>Streptophyta</taxon>
        <taxon>Embryophyta</taxon>
        <taxon>Tracheophyta</taxon>
        <taxon>Spermatophyta</taxon>
        <taxon>Magnoliopsida</taxon>
        <taxon>eudicotyledons</taxon>
        <taxon>Gunneridae</taxon>
        <taxon>Pentapetalae</taxon>
        <taxon>rosids</taxon>
        <taxon>fabids</taxon>
        <taxon>Fabales</taxon>
        <taxon>Fabaceae</taxon>
        <taxon>Cercidoideae</taxon>
        <taxon>Cercideae</taxon>
        <taxon>Bauhiniinae</taxon>
        <taxon>Bauhinia</taxon>
    </lineage>
</organism>
<sequence length="147" mass="17047">MASSSISLDKHVFLITLRLMIAASSPMRKLLLEKSKVEIFNALEGGSNLTLHCKSKNDDLGFHTLQSGQSYHFEFRPNFIIDNTLFFCSFAWPEDPTLHYFDIYNGKYNDCVYCPWQVHKQNICGPRHQVPNDQTDCFPYDQSLEKF</sequence>
<accession>A0ACB9Q9U9</accession>
<comment type="caution">
    <text evidence="1">The sequence shown here is derived from an EMBL/GenBank/DDBJ whole genome shotgun (WGS) entry which is preliminary data.</text>
</comment>
<gene>
    <name evidence="1" type="ORF">L6164_001546</name>
</gene>
<dbReference type="EMBL" id="CM039426">
    <property type="protein sequence ID" value="KAI4357608.1"/>
    <property type="molecule type" value="Genomic_DNA"/>
</dbReference>
<dbReference type="Proteomes" id="UP000828941">
    <property type="component" value="Chromosome 1"/>
</dbReference>
<keyword evidence="2" id="KW-1185">Reference proteome</keyword>
<name>A0ACB9Q9U9_BAUVA</name>
<reference evidence="1 2" key="1">
    <citation type="journal article" date="2022" name="DNA Res.">
        <title>Chromosomal-level genome assembly of the orchid tree Bauhinia variegata (Leguminosae; Cercidoideae) supports the allotetraploid origin hypothesis of Bauhinia.</title>
        <authorList>
            <person name="Zhong Y."/>
            <person name="Chen Y."/>
            <person name="Zheng D."/>
            <person name="Pang J."/>
            <person name="Liu Y."/>
            <person name="Luo S."/>
            <person name="Meng S."/>
            <person name="Qian L."/>
            <person name="Wei D."/>
            <person name="Dai S."/>
            <person name="Zhou R."/>
        </authorList>
    </citation>
    <scope>NUCLEOTIDE SEQUENCE [LARGE SCALE GENOMIC DNA]</scope>
    <source>
        <strain evidence="1">BV-YZ2020</strain>
    </source>
</reference>
<protein>
    <submittedName>
        <fullName evidence="1">Uncharacterized protein</fullName>
    </submittedName>
</protein>